<accession>A0A2V1E1S6</accession>
<protein>
    <submittedName>
        <fullName evidence="2">Uncharacterized protein</fullName>
    </submittedName>
</protein>
<feature type="compositionally biased region" description="Pro residues" evidence="1">
    <location>
        <begin position="715"/>
        <end position="726"/>
    </location>
</feature>
<reference evidence="2 3" key="1">
    <citation type="journal article" date="2018" name="Sci. Rep.">
        <title>Comparative genomics provides insights into the lifestyle and reveals functional heterogeneity of dark septate endophytic fungi.</title>
        <authorList>
            <person name="Knapp D.G."/>
            <person name="Nemeth J.B."/>
            <person name="Barry K."/>
            <person name="Hainaut M."/>
            <person name="Henrissat B."/>
            <person name="Johnson J."/>
            <person name="Kuo A."/>
            <person name="Lim J.H.P."/>
            <person name="Lipzen A."/>
            <person name="Nolan M."/>
            <person name="Ohm R.A."/>
            <person name="Tamas L."/>
            <person name="Grigoriev I.V."/>
            <person name="Spatafora J.W."/>
            <person name="Nagy L.G."/>
            <person name="Kovacs G.M."/>
        </authorList>
    </citation>
    <scope>NUCLEOTIDE SEQUENCE [LARGE SCALE GENOMIC DNA]</scope>
    <source>
        <strain evidence="2 3">DSE2036</strain>
    </source>
</reference>
<feature type="compositionally biased region" description="Basic and acidic residues" evidence="1">
    <location>
        <begin position="101"/>
        <end position="140"/>
    </location>
</feature>
<dbReference type="EMBL" id="KZ805322">
    <property type="protein sequence ID" value="PVI04371.1"/>
    <property type="molecule type" value="Genomic_DNA"/>
</dbReference>
<feature type="compositionally biased region" description="Basic and acidic residues" evidence="1">
    <location>
        <begin position="160"/>
        <end position="169"/>
    </location>
</feature>
<feature type="compositionally biased region" description="Pro residues" evidence="1">
    <location>
        <begin position="509"/>
        <end position="522"/>
    </location>
</feature>
<feature type="compositionally biased region" description="Polar residues" evidence="1">
    <location>
        <begin position="649"/>
        <end position="663"/>
    </location>
</feature>
<dbReference type="Proteomes" id="UP000244855">
    <property type="component" value="Unassembled WGS sequence"/>
</dbReference>
<name>A0A2V1E1S6_9PLEO</name>
<feature type="compositionally biased region" description="Polar residues" evidence="1">
    <location>
        <begin position="170"/>
        <end position="191"/>
    </location>
</feature>
<feature type="compositionally biased region" description="Low complexity" evidence="1">
    <location>
        <begin position="747"/>
        <end position="771"/>
    </location>
</feature>
<feature type="compositionally biased region" description="Polar residues" evidence="1">
    <location>
        <begin position="20"/>
        <end position="29"/>
    </location>
</feature>
<feature type="region of interest" description="Disordered" evidence="1">
    <location>
        <begin position="1"/>
        <end position="290"/>
    </location>
</feature>
<feature type="compositionally biased region" description="Basic and acidic residues" evidence="1">
    <location>
        <begin position="192"/>
        <end position="213"/>
    </location>
</feature>
<feature type="compositionally biased region" description="Acidic residues" evidence="1">
    <location>
        <begin position="87"/>
        <end position="100"/>
    </location>
</feature>
<feature type="compositionally biased region" description="Low complexity" evidence="1">
    <location>
        <begin position="801"/>
        <end position="815"/>
    </location>
</feature>
<organism evidence="2 3">
    <name type="scientific">Periconia macrospinosa</name>
    <dbReference type="NCBI Taxonomy" id="97972"/>
    <lineage>
        <taxon>Eukaryota</taxon>
        <taxon>Fungi</taxon>
        <taxon>Dikarya</taxon>
        <taxon>Ascomycota</taxon>
        <taxon>Pezizomycotina</taxon>
        <taxon>Dothideomycetes</taxon>
        <taxon>Pleosporomycetidae</taxon>
        <taxon>Pleosporales</taxon>
        <taxon>Massarineae</taxon>
        <taxon>Periconiaceae</taxon>
        <taxon>Periconia</taxon>
    </lineage>
</organism>
<feature type="compositionally biased region" description="Polar residues" evidence="1">
    <location>
        <begin position="578"/>
        <end position="609"/>
    </location>
</feature>
<feature type="compositionally biased region" description="Low complexity" evidence="1">
    <location>
        <begin position="703"/>
        <end position="714"/>
    </location>
</feature>
<gene>
    <name evidence="2" type="ORF">DM02DRAFT_187592</name>
</gene>
<dbReference type="OrthoDB" id="3941134at2759"/>
<proteinExistence type="predicted"/>
<sequence length="844" mass="91468">MDNWGDPWADANHNNSNNNDTPESPTKQQVVKAARTTADPQPFLSNVWDDDAQWGTNDDDGVGGWASEVQPVGAAGLPIPKSLGWGDESDTKDDNDDNDDEHTPVKGIDEGARENNEWDMVHEDARTFRDSDNGISEKSDSATTIQPDEAPARIANDFGDSLHPDDDLSTRPSMSSFDLSPNGTTTESPRTSFEEERAGGRTRETEKDDDNGIHESGSSVKEEVQPHPTGMDGADDDRSHNEEQLSQEAVEPKQDAQSVNSAQTSPNLDAGAKHREPAESPTAQSKHELYPIDADLMSQLFPLTKKASKELEEAPDDPVHCSSGTRKAWYRLIRRQTMREYNSDQDYDKYIRVTWKTSTIRTEVNKTVLRWVNEDRMAGRGPGARISFYWDTPAPPDQKTPFHSRQRSSAAVSNPIKSSAKEVQPLSTDVPAAFSWSSPSVTNDPWKDTSTDVRSSSSPMALPKHIAVAKLQRQEGRGGSVDLSPRPREPAIHKRTATSMDLPRTAAIIPPPPPVSQSPQPLPNDHANPWAGLDALDTSTPPRQEAAPEDDDDEWGEMVESPAVSIANTTFDEPPEPSTRQNTLSTPATTPPSVKTSPLQSHLVQTGSKHASPIVRLKGTVSPTSTVFKPNAFVPASVEQGPIGPSLLKSRSASAQSATNKTTAPPPPVAQLDEVLNAEPSKPPTPKESVPHKEDDEFSTFESSTPGPATSPSTPTTPTPAPPPSNPLTTTTTSSWADGADFSIFESSIPQTTLPPTLSSSTPDPTDPWSIFNTPPPPPVSGGPTEESPSHTHFARPVPKSLTPPAQQPLTTATSSAQRRKIEEDELVRSIIEGLPDLSYMIRR</sequence>
<feature type="compositionally biased region" description="Polar residues" evidence="1">
    <location>
        <begin position="401"/>
        <end position="417"/>
    </location>
</feature>
<dbReference type="AlphaFoldDB" id="A0A2V1E1S6"/>
<keyword evidence="3" id="KW-1185">Reference proteome</keyword>
<evidence type="ECO:0000313" key="3">
    <source>
        <dbReference type="Proteomes" id="UP000244855"/>
    </source>
</evidence>
<feature type="compositionally biased region" description="Polar residues" evidence="1">
    <location>
        <begin position="255"/>
        <end position="267"/>
    </location>
</feature>
<dbReference type="STRING" id="97972.A0A2V1E1S6"/>
<evidence type="ECO:0000313" key="2">
    <source>
        <dbReference type="EMBL" id="PVI04371.1"/>
    </source>
</evidence>
<feature type="compositionally biased region" description="Acidic residues" evidence="1">
    <location>
        <begin position="48"/>
        <end position="61"/>
    </location>
</feature>
<evidence type="ECO:0000256" key="1">
    <source>
        <dbReference type="SAM" id="MobiDB-lite"/>
    </source>
</evidence>
<feature type="region of interest" description="Disordered" evidence="1">
    <location>
        <begin position="391"/>
        <end position="823"/>
    </location>
</feature>
<feature type="compositionally biased region" description="Acidic residues" evidence="1">
    <location>
        <begin position="547"/>
        <end position="557"/>
    </location>
</feature>